<dbReference type="InterPro" id="IPR018244">
    <property type="entry name" value="Allrgn_V5/Tpx1_CS"/>
</dbReference>
<keyword evidence="2" id="KW-0812">Transmembrane</keyword>
<protein>
    <submittedName>
        <fullName evidence="4">PR-1-like protein</fullName>
    </submittedName>
</protein>
<dbReference type="InterPro" id="IPR001283">
    <property type="entry name" value="CRISP-related"/>
</dbReference>
<accession>A0A1Y1VEV8</accession>
<dbReference type="PRINTS" id="PR00838">
    <property type="entry name" value="V5ALLERGEN"/>
</dbReference>
<dbReference type="InterPro" id="IPR002413">
    <property type="entry name" value="V5_allergen-like"/>
</dbReference>
<feature type="transmembrane region" description="Helical" evidence="2">
    <location>
        <begin position="265"/>
        <end position="286"/>
    </location>
</feature>
<comment type="caution">
    <text evidence="4">The sequence shown here is derived from an EMBL/GenBank/DDBJ whole genome shotgun (WGS) entry which is preliminary data.</text>
</comment>
<dbReference type="PROSITE" id="PS01009">
    <property type="entry name" value="CRISP_1"/>
    <property type="match status" value="1"/>
</dbReference>
<evidence type="ECO:0000313" key="4">
    <source>
        <dbReference type="EMBL" id="ORX54645.1"/>
    </source>
</evidence>
<evidence type="ECO:0000259" key="3">
    <source>
        <dbReference type="SMART" id="SM00198"/>
    </source>
</evidence>
<dbReference type="GO" id="GO:0005576">
    <property type="term" value="C:extracellular region"/>
    <property type="evidence" value="ECO:0007669"/>
    <property type="project" value="InterPro"/>
</dbReference>
<dbReference type="InterPro" id="IPR014044">
    <property type="entry name" value="CAP_dom"/>
</dbReference>
<gene>
    <name evidence="4" type="ORF">BCR36DRAFT_410454</name>
</gene>
<dbReference type="Proteomes" id="UP000193719">
    <property type="component" value="Unassembled WGS sequence"/>
</dbReference>
<dbReference type="STRING" id="1754191.A0A1Y1VEV8"/>
<keyword evidence="2" id="KW-1133">Transmembrane helix</keyword>
<dbReference type="Gene3D" id="3.40.33.10">
    <property type="entry name" value="CAP"/>
    <property type="match status" value="1"/>
</dbReference>
<dbReference type="InterPro" id="IPR035940">
    <property type="entry name" value="CAP_sf"/>
</dbReference>
<dbReference type="PRINTS" id="PR00837">
    <property type="entry name" value="V5TPXLIKE"/>
</dbReference>
<sequence length="350" mass="38549">MKKISWSDKLENDAQKYVDGCPGLNHSDRDSRDGHGENISFGSGSIESLFNLWTDEKNNFLKSNYASNFKGIVFNGKQIGHYSQVVWAENTQVGCGLADCNGSKNLVCRYGNGNKIGEKVYSISIENKEEDPKIETKHESKLETKVEIKSTTTIKRTTTTMIKKKTTTTTTTIDVTITKPVVSATNIENDLNDSSNKLAYIATELPVVTNTTITLTTNKTNIVNQVVSEKPKKSEKTNNVKISSHPSNNSYKEIQVNENEGDGGIVITGVALTGSVIGAAAAFAFVKKNPRQYEELKRNISKKATNVKRGATILTRKLTTKKVTPPSTHNNSANDYEFNYRATFADSMVV</sequence>
<dbReference type="SMART" id="SM00198">
    <property type="entry name" value="SCP"/>
    <property type="match status" value="1"/>
</dbReference>
<dbReference type="SUPFAM" id="SSF55797">
    <property type="entry name" value="PR-1-like"/>
    <property type="match status" value="1"/>
</dbReference>
<proteinExistence type="predicted"/>
<keyword evidence="2" id="KW-0472">Membrane</keyword>
<evidence type="ECO:0000256" key="2">
    <source>
        <dbReference type="SAM" id="Phobius"/>
    </source>
</evidence>
<organism evidence="4 5">
    <name type="scientific">Piromyces finnis</name>
    <dbReference type="NCBI Taxonomy" id="1754191"/>
    <lineage>
        <taxon>Eukaryota</taxon>
        <taxon>Fungi</taxon>
        <taxon>Fungi incertae sedis</taxon>
        <taxon>Chytridiomycota</taxon>
        <taxon>Chytridiomycota incertae sedis</taxon>
        <taxon>Neocallimastigomycetes</taxon>
        <taxon>Neocallimastigales</taxon>
        <taxon>Neocallimastigaceae</taxon>
        <taxon>Piromyces</taxon>
    </lineage>
</organism>
<dbReference type="AlphaFoldDB" id="A0A1Y1VEV8"/>
<dbReference type="PANTHER" id="PTHR10334">
    <property type="entry name" value="CYSTEINE-RICH SECRETORY PROTEIN-RELATED"/>
    <property type="match status" value="1"/>
</dbReference>
<reference evidence="4 5" key="2">
    <citation type="submission" date="2016-08" db="EMBL/GenBank/DDBJ databases">
        <title>Pervasive Adenine N6-methylation of Active Genes in Fungi.</title>
        <authorList>
            <consortium name="DOE Joint Genome Institute"/>
            <person name="Mondo S.J."/>
            <person name="Dannebaum R.O."/>
            <person name="Kuo R.C."/>
            <person name="Labutti K."/>
            <person name="Haridas S."/>
            <person name="Kuo A."/>
            <person name="Salamov A."/>
            <person name="Ahrendt S.R."/>
            <person name="Lipzen A."/>
            <person name="Sullivan W."/>
            <person name="Andreopoulos W.B."/>
            <person name="Clum A."/>
            <person name="Lindquist E."/>
            <person name="Daum C."/>
            <person name="Ramamoorthy G.K."/>
            <person name="Gryganskyi A."/>
            <person name="Culley D."/>
            <person name="Magnuson J.K."/>
            <person name="James T.Y."/>
            <person name="O'Malley M.A."/>
            <person name="Stajich J.E."/>
            <person name="Spatafora J.W."/>
            <person name="Visel A."/>
            <person name="Grigoriev I.V."/>
        </authorList>
    </citation>
    <scope>NUCLEOTIDE SEQUENCE [LARGE SCALE GENOMIC DNA]</scope>
    <source>
        <strain evidence="5">finn</strain>
    </source>
</reference>
<dbReference type="CDD" id="cd05380">
    <property type="entry name" value="CAP_euk"/>
    <property type="match status" value="1"/>
</dbReference>
<feature type="domain" description="SCP" evidence="3">
    <location>
        <begin position="1"/>
        <end position="117"/>
    </location>
</feature>
<dbReference type="Pfam" id="PF00188">
    <property type="entry name" value="CAP"/>
    <property type="match status" value="1"/>
</dbReference>
<dbReference type="EMBL" id="MCFH01000010">
    <property type="protein sequence ID" value="ORX54645.1"/>
    <property type="molecule type" value="Genomic_DNA"/>
</dbReference>
<dbReference type="OrthoDB" id="2128882at2759"/>
<evidence type="ECO:0000256" key="1">
    <source>
        <dbReference type="SAM" id="MobiDB-lite"/>
    </source>
</evidence>
<evidence type="ECO:0000313" key="5">
    <source>
        <dbReference type="Proteomes" id="UP000193719"/>
    </source>
</evidence>
<feature type="region of interest" description="Disordered" evidence="1">
    <location>
        <begin position="230"/>
        <end position="250"/>
    </location>
</feature>
<feature type="compositionally biased region" description="Polar residues" evidence="1">
    <location>
        <begin position="239"/>
        <end position="250"/>
    </location>
</feature>
<keyword evidence="5" id="KW-1185">Reference proteome</keyword>
<name>A0A1Y1VEV8_9FUNG</name>
<reference evidence="4 5" key="1">
    <citation type="submission" date="2016-08" db="EMBL/GenBank/DDBJ databases">
        <title>Genomes of anaerobic fungi encode conserved fungal cellulosomes for biomass hydrolysis.</title>
        <authorList>
            <consortium name="DOE Joint Genome Institute"/>
            <person name="Haitjema C.H."/>
            <person name="Gilmore S.P."/>
            <person name="Henske J.K."/>
            <person name="Solomon K.V."/>
            <person name="De Groot R."/>
            <person name="Kuo A."/>
            <person name="Mondo S.J."/>
            <person name="Salamov A.A."/>
            <person name="Labutti K."/>
            <person name="Zhao Z."/>
            <person name="Chiniquy J."/>
            <person name="Barry K."/>
            <person name="Brewer H.M."/>
            <person name="Purvine S.O."/>
            <person name="Wright A.T."/>
            <person name="Boxma B."/>
            <person name="Van Alen T."/>
            <person name="Hackstein J.H."/>
            <person name="Baker S.E."/>
            <person name="Grigoriev I.V."/>
            <person name="O'Malley M.A."/>
        </authorList>
    </citation>
    <scope>NUCLEOTIDE SEQUENCE [LARGE SCALE GENOMIC DNA]</scope>
    <source>
        <strain evidence="5">finn</strain>
    </source>
</reference>